<dbReference type="PANTHER" id="PTHR10921">
    <property type="entry name" value="NUCLEAR DISTRIBUTION PROTEIN NUDE HOMOLOG 1"/>
    <property type="match status" value="1"/>
</dbReference>
<dbReference type="STRING" id="336722.F9XR57"/>
<evidence type="ECO:0000256" key="4">
    <source>
        <dbReference type="SAM" id="MobiDB-lite"/>
    </source>
</evidence>
<dbReference type="GO" id="GO:0047496">
    <property type="term" value="P:vesicle transport along microtubule"/>
    <property type="evidence" value="ECO:0007669"/>
    <property type="project" value="TreeGrafter"/>
</dbReference>
<dbReference type="HOGENOM" id="CLU_317660_0_0_1"/>
<dbReference type="Proteomes" id="UP000008062">
    <property type="component" value="Chromosome 16"/>
</dbReference>
<evidence type="ECO:0000256" key="1">
    <source>
        <dbReference type="ARBA" id="ARBA00007429"/>
    </source>
</evidence>
<gene>
    <name evidence="5" type="ORF">MYCGRDRAFT_97717</name>
</gene>
<proteinExistence type="inferred from homology"/>
<dbReference type="GO" id="GO:0007020">
    <property type="term" value="P:microtubule nucleation"/>
    <property type="evidence" value="ECO:0007669"/>
    <property type="project" value="TreeGrafter"/>
</dbReference>
<evidence type="ECO:0000313" key="6">
    <source>
        <dbReference type="Proteomes" id="UP000008062"/>
    </source>
</evidence>
<feature type="coiled-coil region" evidence="3">
    <location>
        <begin position="722"/>
        <end position="756"/>
    </location>
</feature>
<feature type="region of interest" description="Disordered" evidence="4">
    <location>
        <begin position="673"/>
        <end position="697"/>
    </location>
</feature>
<evidence type="ECO:0000313" key="5">
    <source>
        <dbReference type="EMBL" id="EGP82201.1"/>
    </source>
</evidence>
<evidence type="ECO:0000256" key="2">
    <source>
        <dbReference type="ARBA" id="ARBA00023054"/>
    </source>
</evidence>
<dbReference type="GO" id="GO:0051642">
    <property type="term" value="P:centrosome localization"/>
    <property type="evidence" value="ECO:0007669"/>
    <property type="project" value="TreeGrafter"/>
</dbReference>
<dbReference type="OrthoDB" id="5877028at2759"/>
<dbReference type="AlphaFoldDB" id="F9XR57"/>
<dbReference type="InterPro" id="IPR033494">
    <property type="entry name" value="NUDE"/>
</dbReference>
<name>F9XR57_ZYMTI</name>
<dbReference type="GO" id="GO:0007059">
    <property type="term" value="P:chromosome segregation"/>
    <property type="evidence" value="ECO:0007669"/>
    <property type="project" value="TreeGrafter"/>
</dbReference>
<dbReference type="PANTHER" id="PTHR10921:SF1">
    <property type="entry name" value="NUCLEAR DISTRIBUTION PROTEIN NUDE HOMOLOG"/>
    <property type="match status" value="1"/>
</dbReference>
<feature type="compositionally biased region" description="Polar residues" evidence="4">
    <location>
        <begin position="31"/>
        <end position="42"/>
    </location>
</feature>
<dbReference type="RefSeq" id="XP_003847225.1">
    <property type="nucleotide sequence ID" value="XM_003847177.1"/>
</dbReference>
<dbReference type="GeneID" id="13399878"/>
<accession>F9XR57</accession>
<comment type="similarity">
    <text evidence="1">Belongs to the nudE family.</text>
</comment>
<feature type="region of interest" description="Disordered" evidence="4">
    <location>
        <begin position="366"/>
        <end position="415"/>
    </location>
</feature>
<feature type="compositionally biased region" description="Polar residues" evidence="4">
    <location>
        <begin position="673"/>
        <end position="690"/>
    </location>
</feature>
<keyword evidence="6" id="KW-1185">Reference proteome</keyword>
<dbReference type="GO" id="GO:0000776">
    <property type="term" value="C:kinetochore"/>
    <property type="evidence" value="ECO:0007669"/>
    <property type="project" value="TreeGrafter"/>
</dbReference>
<reference evidence="5 6" key="1">
    <citation type="journal article" date="2011" name="PLoS Genet.">
        <title>Finished genome of the fungal wheat pathogen Mycosphaerella graminicola reveals dispensome structure, chromosome plasticity, and stealth pathogenesis.</title>
        <authorList>
            <person name="Goodwin S.B."/>
            <person name="Ben M'barek S."/>
            <person name="Dhillon B."/>
            <person name="Wittenberg A.H.J."/>
            <person name="Crane C.F."/>
            <person name="Hane J.K."/>
            <person name="Foster A.J."/>
            <person name="Van der Lee T.A.J."/>
            <person name="Grimwood J."/>
            <person name="Aerts A."/>
            <person name="Antoniw J."/>
            <person name="Bailey A."/>
            <person name="Bluhm B."/>
            <person name="Bowler J."/>
            <person name="Bristow J."/>
            <person name="van der Burgt A."/>
            <person name="Canto-Canche B."/>
            <person name="Churchill A.C.L."/>
            <person name="Conde-Ferraez L."/>
            <person name="Cools H.J."/>
            <person name="Coutinho P.M."/>
            <person name="Csukai M."/>
            <person name="Dehal P."/>
            <person name="De Wit P."/>
            <person name="Donzelli B."/>
            <person name="van de Geest H.C."/>
            <person name="van Ham R.C.H.J."/>
            <person name="Hammond-Kosack K.E."/>
            <person name="Henrissat B."/>
            <person name="Kilian A."/>
            <person name="Kobayashi A.K."/>
            <person name="Koopmann E."/>
            <person name="Kourmpetis Y."/>
            <person name="Kuzniar A."/>
            <person name="Lindquist E."/>
            <person name="Lombard V."/>
            <person name="Maliepaard C."/>
            <person name="Martins N."/>
            <person name="Mehrabi R."/>
            <person name="Nap J.P.H."/>
            <person name="Ponomarenko A."/>
            <person name="Rudd J.J."/>
            <person name="Salamov A."/>
            <person name="Schmutz J."/>
            <person name="Schouten H.J."/>
            <person name="Shapiro H."/>
            <person name="Stergiopoulos I."/>
            <person name="Torriani S.F.F."/>
            <person name="Tu H."/>
            <person name="de Vries R.P."/>
            <person name="Waalwijk C."/>
            <person name="Ware S.B."/>
            <person name="Wiebenga A."/>
            <person name="Zwiers L.-H."/>
            <person name="Oliver R.P."/>
            <person name="Grigoriev I.V."/>
            <person name="Kema G.H.J."/>
        </authorList>
    </citation>
    <scope>NUCLEOTIDE SEQUENCE [LARGE SCALE GENOMIC DNA]</scope>
    <source>
        <strain evidence="6">CBS 115943 / IPO323</strain>
    </source>
</reference>
<dbReference type="InParanoid" id="F9XR57"/>
<keyword evidence="2 3" id="KW-0175">Coiled coil</keyword>
<evidence type="ECO:0000256" key="3">
    <source>
        <dbReference type="SAM" id="Coils"/>
    </source>
</evidence>
<organism evidence="5 6">
    <name type="scientific">Zymoseptoria tritici (strain CBS 115943 / IPO323)</name>
    <name type="common">Speckled leaf blotch fungus</name>
    <name type="synonym">Septoria tritici</name>
    <dbReference type="NCBI Taxonomy" id="336722"/>
    <lineage>
        <taxon>Eukaryota</taxon>
        <taxon>Fungi</taxon>
        <taxon>Dikarya</taxon>
        <taxon>Ascomycota</taxon>
        <taxon>Pezizomycotina</taxon>
        <taxon>Dothideomycetes</taxon>
        <taxon>Dothideomycetidae</taxon>
        <taxon>Mycosphaerellales</taxon>
        <taxon>Mycosphaerellaceae</taxon>
        <taxon>Zymoseptoria</taxon>
    </lineage>
</organism>
<dbReference type="GO" id="GO:0008017">
    <property type="term" value="F:microtubule binding"/>
    <property type="evidence" value="ECO:0007669"/>
    <property type="project" value="InterPro"/>
</dbReference>
<dbReference type="EMBL" id="CM001211">
    <property type="protein sequence ID" value="EGP82201.1"/>
    <property type="molecule type" value="Genomic_DNA"/>
</dbReference>
<protein>
    <submittedName>
        <fullName evidence="5">Uncharacterized protein</fullName>
    </submittedName>
</protein>
<dbReference type="GO" id="GO:0005871">
    <property type="term" value="C:kinesin complex"/>
    <property type="evidence" value="ECO:0007669"/>
    <property type="project" value="TreeGrafter"/>
</dbReference>
<feature type="region of interest" description="Disordered" evidence="4">
    <location>
        <begin position="1"/>
        <end position="44"/>
    </location>
</feature>
<dbReference type="KEGG" id="ztr:MYCGRDRAFT_97717"/>
<sequence length="917" mass="101955">MANVIDLTGDDENEKSRAGLPLPTKPGFVKRSSNMESRSPQDQVPRVKSLNHASNKEQWIHSGFPIYRHSTFWNSSHHLCRLCIMRLCGNTATGDILRNWCLNSRSSTFNKLDSATQRMSWHYRATVSFPSLSDPDRFTAYISVDDNLTWINRFHLLHHVPVQCYAAPCRGSMPLHGDGRTLAAITGDAEGGSALVALQAVHEYYGEQLGIMGKGVAELNLAIADSRTDALNAVKALSCPLQIHQKGGVNLCQNAIGFERTSRILQLLDDLHFHKYVASTSTSLYTTDAILRDTILIVQFSFCRKHDAEHYPGEFKNRFETVFDRARQCPIFQVEEVAGHRGGKWGDDRVRKLVEVVEESGTGVVVKGKGKGRRMSLVMEEGNGKRRRSERQCSSRGGGSDSDGRRDSVLSQDVSNEPYWLSGDASFGSERLLSTTTDSGRRDSVQPQGAQAFPTQQECLVQYQPQQFPTQQESLVQYQPQSAQFIPTQQEALFQSQPQHSTSMVNVDPASFTPHQPDPWTSDLSNNIVYANQSAGNSSLQPFSTAANETPCQSAPFETSTELAPFMDSGLDFDPSNTIDYNDNSAGNSSSQLSSTASTEACYESAPYVDSNEQFDPNFSFNYCFPIDLGFPADTNFANDSNLPNDTNLPNNSNLPQNFDLLNNFSLPANSTFANDSQFPNDSSSQSNTDFLGASNRDDFQASGKELEEQLETDVVTAEKNELKWKQQVEKLTSDVEEWKEKHKKAKAEAHTAQNTLQREITTMCESRISQLSSAHLQAYCGCEVHPFTSYKSRGPKPESVHGISWSCSVMTIAHFDDHLDLSWDIQWSSFCLKLIESPRKKDSHVVLLSESLSPQPTTPIITPAASLRALHRTHCTTHSIEQAREINGVFEGRGRTACTQTDNIKTLARRSNTRKS</sequence>
<dbReference type="GO" id="GO:0000132">
    <property type="term" value="P:establishment of mitotic spindle orientation"/>
    <property type="evidence" value="ECO:0007669"/>
    <property type="project" value="TreeGrafter"/>
</dbReference>